<proteinExistence type="predicted"/>
<gene>
    <name evidence="1" type="ORF">DERYTH_LOCUS3012</name>
</gene>
<protein>
    <submittedName>
        <fullName evidence="1">21480_t:CDS:1</fullName>
    </submittedName>
</protein>
<organism evidence="1 2">
    <name type="scientific">Dentiscutata erythropus</name>
    <dbReference type="NCBI Taxonomy" id="1348616"/>
    <lineage>
        <taxon>Eukaryota</taxon>
        <taxon>Fungi</taxon>
        <taxon>Fungi incertae sedis</taxon>
        <taxon>Mucoromycota</taxon>
        <taxon>Glomeromycotina</taxon>
        <taxon>Glomeromycetes</taxon>
        <taxon>Diversisporales</taxon>
        <taxon>Gigasporaceae</taxon>
        <taxon>Dentiscutata</taxon>
    </lineage>
</organism>
<dbReference type="AlphaFoldDB" id="A0A9N8ZPJ2"/>
<dbReference type="EMBL" id="CAJVPY010001010">
    <property type="protein sequence ID" value="CAG8503266.1"/>
    <property type="molecule type" value="Genomic_DNA"/>
</dbReference>
<reference evidence="1" key="1">
    <citation type="submission" date="2021-06" db="EMBL/GenBank/DDBJ databases">
        <authorList>
            <person name="Kallberg Y."/>
            <person name="Tangrot J."/>
            <person name="Rosling A."/>
        </authorList>
    </citation>
    <scope>NUCLEOTIDE SEQUENCE</scope>
    <source>
        <strain evidence="1">MA453B</strain>
    </source>
</reference>
<keyword evidence="2" id="KW-1185">Reference proteome</keyword>
<dbReference type="OrthoDB" id="2389865at2759"/>
<evidence type="ECO:0000313" key="2">
    <source>
        <dbReference type="Proteomes" id="UP000789405"/>
    </source>
</evidence>
<comment type="caution">
    <text evidence="1">The sequence shown here is derived from an EMBL/GenBank/DDBJ whole genome shotgun (WGS) entry which is preliminary data.</text>
</comment>
<evidence type="ECO:0000313" key="1">
    <source>
        <dbReference type="EMBL" id="CAG8503266.1"/>
    </source>
</evidence>
<dbReference type="Proteomes" id="UP000789405">
    <property type="component" value="Unassembled WGS sequence"/>
</dbReference>
<sequence length="379" mass="44643">MFYIHVMIEESSNVLYETAINIAHIVNSGTFSDLLSEVANDKFSNRKIQVFGREKKKDTWTMLQDGLDDYLQALVQLNFKFVKFLLEHIEPQEIPQPVLQNANVILMDNARQLFFPKKLSRGNSRDCLYNDLIDLLKEKGGGWPAGCENTRGKVFLEHLSSAIWYIDPHIQLLKSRSCYIPSLFQQLPKYKSDSIYNTYYFKTHHKKEKLSCQKLLEHCKSIEYSASEIWASRKCWLEIIPEVFNLAIMMRKYAEHLQKSLQLTNNAHYSTELVRTPSKHCKLKIILGSLKIDSKYEELEKNLANRELYDFIEISEFLPSECIERHRWIIQLKLSFSICLYRYKKVYPCCKTCKELGKDHFTQIEIKTSKMRVKKRPLE</sequence>
<name>A0A9N8ZPJ2_9GLOM</name>
<accession>A0A9N8ZPJ2</accession>
<feature type="non-terminal residue" evidence="1">
    <location>
        <position position="379"/>
    </location>
</feature>